<dbReference type="EMBL" id="LN847035">
    <property type="protein sequence ID" value="CRI42316.1"/>
    <property type="molecule type" value="Genomic_DNA"/>
</dbReference>
<gene>
    <name evidence="1" type="ORF">BN1224_DC9_BC_00060</name>
</gene>
<protein>
    <submittedName>
        <fullName evidence="1">Uncharacterized protein CPn_0190/CP_0577/CPj0190/CpB0193</fullName>
    </submittedName>
</protein>
<dbReference type="AlphaFoldDB" id="A0A0F7WS86"/>
<reference evidence="1" key="1">
    <citation type="submission" date="2015-05" db="EMBL/GenBank/DDBJ databases">
        <authorList>
            <person name="Rattei Thomas"/>
        </authorList>
    </citation>
    <scope>NUCLEOTIDE SEQUENCE</scope>
    <source>
        <strain evidence="1">DC9</strain>
    </source>
</reference>
<evidence type="ECO:0000313" key="1">
    <source>
        <dbReference type="EMBL" id="CRI42316.1"/>
    </source>
</evidence>
<accession>A0A0F7WS86</accession>
<proteinExistence type="predicted"/>
<name>A0A0F7WS86_CHLPN</name>
<organism evidence="1">
    <name type="scientific">Chlamydia pneumoniae</name>
    <name type="common">Chlamydophila pneumoniae</name>
    <dbReference type="NCBI Taxonomy" id="83558"/>
    <lineage>
        <taxon>Bacteria</taxon>
        <taxon>Pseudomonadati</taxon>
        <taxon>Chlamydiota</taxon>
        <taxon>Chlamydiia</taxon>
        <taxon>Chlamydiales</taxon>
        <taxon>Chlamydiaceae</taxon>
        <taxon>Chlamydia/Chlamydophila group</taxon>
        <taxon>Chlamydia</taxon>
    </lineage>
</organism>
<sequence>MRKRHSFDSTSTKKEAVSKAIQKIIKIMETTDPSLNVETPNAEIESILQEIKEIKQKLSKQAEDLGLLEKYCSQETLSNLENTNASLKLSIGSVIEELASLKQLVEESIEESLGQQDQLIQSVLIEISDKFLSSIGGTLSGNLDMNQNVIQGLLIKENPEKSEAASVGYVQTLLEPLSKRIGETHKKVATHDVNISSLQFHMMSVAGGRFRGHIDMNGYRVLGLGEPKNGEDAVSKDYLERYVSSQLTIDKVEDKPITKPNKGKLLYSQGTSPKLESPLPLGLLTSGISGFTWKSASKSNDGSFPFSALRHKETESDTDCFQITSTTLSGNQAGTYTWSLSLKVLVPSIFQIEKPEVQLSLVYSYEDWLPIDNIFNMSQPRTIPLALLGQTMLAGQKYDILELAAHQTNQTLMISPNCSRFSLQLKQTNQFENSPVDFYIVHAAHSCHWSGF</sequence>